<dbReference type="EMBL" id="LSYV01000042">
    <property type="protein sequence ID" value="KXZ46744.1"/>
    <property type="molecule type" value="Genomic_DNA"/>
</dbReference>
<feature type="coiled-coil region" evidence="1">
    <location>
        <begin position="120"/>
        <end position="175"/>
    </location>
</feature>
<feature type="coiled-coil region" evidence="1">
    <location>
        <begin position="452"/>
        <end position="511"/>
    </location>
</feature>
<accession>A0A150GA80</accession>
<feature type="coiled-coil region" evidence="1">
    <location>
        <begin position="371"/>
        <end position="402"/>
    </location>
</feature>
<gene>
    <name evidence="2" type="ORF">GPECTOR_41g709</name>
</gene>
<dbReference type="SUPFAM" id="SSF90257">
    <property type="entry name" value="Myosin rod fragments"/>
    <property type="match status" value="1"/>
</dbReference>
<dbReference type="AlphaFoldDB" id="A0A150GA80"/>
<sequence length="549" mass="60511">MAVNTGSILIVPTTSYELTTKKAKTPKKNAILCGTGVPEDAGAAYYDPRNFLIRGGHRAFEQKILNMNKSAIQASARAVAEPWASLRGSRGRVSRVQELRTANAVLAEELMKTRAGSDEVESLQDERAQLMDLLNSQRNNSSRLEATVAADAATIAELRSRIQAAESRLEDEVSSRQELYSRHKSLEADFKLVSERNSGLAVSSSEVEGRLRAAQSRVEMLEDELRAAKAGLQAEKAAALAERQRASLLQSDLTELQSKTQLAAAATAAEQAELERLRIQNEQITSANDTLRGDVARMREEILHLTAQGVAAQANCQELQQQREDLQLQLASTRDSLERRIHQLEVGWRDDSATRARAGQEAAAAAERAAAEELLAVKRQHVDELAAKQREWEAQLRLLDGERGALQRAHEEEMTRKDLELLEVRERMRDAHASVADLATEVAKLKYQGEHYAAVSKECEDLKQRLEQAEETVKARDASLAEAAASHAAQLELWKAEANEVAQAAAKWKQRCTVLQAQLDEKDTDAEAEAVAGLESKLALANQEANSYQ</sequence>
<reference evidence="3" key="1">
    <citation type="journal article" date="2016" name="Nat. Commun.">
        <title>The Gonium pectorale genome demonstrates co-option of cell cycle regulation during the evolution of multicellularity.</title>
        <authorList>
            <person name="Hanschen E.R."/>
            <person name="Marriage T.N."/>
            <person name="Ferris P.J."/>
            <person name="Hamaji T."/>
            <person name="Toyoda A."/>
            <person name="Fujiyama A."/>
            <person name="Neme R."/>
            <person name="Noguchi H."/>
            <person name="Minakuchi Y."/>
            <person name="Suzuki M."/>
            <person name="Kawai-Toyooka H."/>
            <person name="Smith D.R."/>
            <person name="Sparks H."/>
            <person name="Anderson J."/>
            <person name="Bakaric R."/>
            <person name="Luria V."/>
            <person name="Karger A."/>
            <person name="Kirschner M.W."/>
            <person name="Durand P.M."/>
            <person name="Michod R.E."/>
            <person name="Nozaki H."/>
            <person name="Olson B.J."/>
        </authorList>
    </citation>
    <scope>NUCLEOTIDE SEQUENCE [LARGE SCALE GENOMIC DNA]</scope>
    <source>
        <strain evidence="3">NIES-2863</strain>
    </source>
</reference>
<keyword evidence="1" id="KW-0175">Coiled coil</keyword>
<dbReference type="Proteomes" id="UP000075714">
    <property type="component" value="Unassembled WGS sequence"/>
</dbReference>
<evidence type="ECO:0000313" key="2">
    <source>
        <dbReference type="EMBL" id="KXZ46744.1"/>
    </source>
</evidence>
<dbReference type="STRING" id="33097.A0A150GA80"/>
<name>A0A150GA80_GONPE</name>
<organism evidence="2 3">
    <name type="scientific">Gonium pectorale</name>
    <name type="common">Green alga</name>
    <dbReference type="NCBI Taxonomy" id="33097"/>
    <lineage>
        <taxon>Eukaryota</taxon>
        <taxon>Viridiplantae</taxon>
        <taxon>Chlorophyta</taxon>
        <taxon>core chlorophytes</taxon>
        <taxon>Chlorophyceae</taxon>
        <taxon>CS clade</taxon>
        <taxon>Chlamydomonadales</taxon>
        <taxon>Volvocaceae</taxon>
        <taxon>Gonium</taxon>
    </lineage>
</organism>
<evidence type="ECO:0000256" key="1">
    <source>
        <dbReference type="SAM" id="Coils"/>
    </source>
</evidence>
<proteinExistence type="predicted"/>
<comment type="caution">
    <text evidence="2">The sequence shown here is derived from an EMBL/GenBank/DDBJ whole genome shotgun (WGS) entry which is preliminary data.</text>
</comment>
<keyword evidence="3" id="KW-1185">Reference proteome</keyword>
<protein>
    <submittedName>
        <fullName evidence="2">Uncharacterized protein</fullName>
    </submittedName>
</protein>
<feature type="coiled-coil region" evidence="1">
    <location>
        <begin position="204"/>
        <end position="336"/>
    </location>
</feature>
<evidence type="ECO:0000313" key="3">
    <source>
        <dbReference type="Proteomes" id="UP000075714"/>
    </source>
</evidence>
<dbReference type="OrthoDB" id="549247at2759"/>